<evidence type="ECO:0000313" key="2">
    <source>
        <dbReference type="EMBL" id="OTG16985.1"/>
    </source>
</evidence>
<reference evidence="3" key="1">
    <citation type="journal article" date="2017" name="Nature">
        <title>The sunflower genome provides insights into oil metabolism, flowering and Asterid evolution.</title>
        <authorList>
            <person name="Badouin H."/>
            <person name="Gouzy J."/>
            <person name="Grassa C.J."/>
            <person name="Murat F."/>
            <person name="Staton S.E."/>
            <person name="Cottret L."/>
            <person name="Lelandais-Briere C."/>
            <person name="Owens G.L."/>
            <person name="Carrere S."/>
            <person name="Mayjonade B."/>
            <person name="Legrand L."/>
            <person name="Gill N."/>
            <person name="Kane N.C."/>
            <person name="Bowers J.E."/>
            <person name="Hubner S."/>
            <person name="Bellec A."/>
            <person name="Berard A."/>
            <person name="Berges H."/>
            <person name="Blanchet N."/>
            <person name="Boniface M.C."/>
            <person name="Brunel D."/>
            <person name="Catrice O."/>
            <person name="Chaidir N."/>
            <person name="Claudel C."/>
            <person name="Donnadieu C."/>
            <person name="Faraut T."/>
            <person name="Fievet G."/>
            <person name="Helmstetter N."/>
            <person name="King M."/>
            <person name="Knapp S.J."/>
            <person name="Lai Z."/>
            <person name="Le Paslier M.C."/>
            <person name="Lippi Y."/>
            <person name="Lorenzon L."/>
            <person name="Mandel J.R."/>
            <person name="Marage G."/>
            <person name="Marchand G."/>
            <person name="Marquand E."/>
            <person name="Bret-Mestries E."/>
            <person name="Morien E."/>
            <person name="Nambeesan S."/>
            <person name="Nguyen T."/>
            <person name="Pegot-Espagnet P."/>
            <person name="Pouilly N."/>
            <person name="Raftis F."/>
            <person name="Sallet E."/>
            <person name="Schiex T."/>
            <person name="Thomas J."/>
            <person name="Vandecasteele C."/>
            <person name="Vares D."/>
            <person name="Vear F."/>
            <person name="Vautrin S."/>
            <person name="Crespi M."/>
            <person name="Mangin B."/>
            <person name="Burke J.M."/>
            <person name="Salse J."/>
            <person name="Munos S."/>
            <person name="Vincourt P."/>
            <person name="Rieseberg L.H."/>
            <person name="Langlade N.B."/>
        </authorList>
    </citation>
    <scope>NUCLEOTIDE SEQUENCE [LARGE SCALE GENOMIC DNA]</scope>
    <source>
        <strain evidence="3">cv. SF193</strain>
    </source>
</reference>
<dbReference type="EMBL" id="CM007898">
    <property type="protein sequence ID" value="OTG16985.1"/>
    <property type="molecule type" value="Genomic_DNA"/>
</dbReference>
<dbReference type="InParanoid" id="A0A251U0U6"/>
<dbReference type="AlphaFoldDB" id="A0A251U0U6"/>
<sequence length="69" mass="7504">MSPRRPLLGMDNPTTRCPLSSQETPSQEQQSKLPGHCKLGKALTRDSLSSGLHSASERAGNRSISMINR</sequence>
<accession>A0A251U0U6</accession>
<protein>
    <submittedName>
        <fullName evidence="2">Uncharacterized protein</fullName>
    </submittedName>
</protein>
<feature type="region of interest" description="Disordered" evidence="1">
    <location>
        <begin position="1"/>
        <end position="69"/>
    </location>
</feature>
<feature type="compositionally biased region" description="Low complexity" evidence="1">
    <location>
        <begin position="20"/>
        <end position="31"/>
    </location>
</feature>
<proteinExistence type="predicted"/>
<name>A0A251U0U6_HELAN</name>
<organism evidence="2 3">
    <name type="scientific">Helianthus annuus</name>
    <name type="common">Common sunflower</name>
    <dbReference type="NCBI Taxonomy" id="4232"/>
    <lineage>
        <taxon>Eukaryota</taxon>
        <taxon>Viridiplantae</taxon>
        <taxon>Streptophyta</taxon>
        <taxon>Embryophyta</taxon>
        <taxon>Tracheophyta</taxon>
        <taxon>Spermatophyta</taxon>
        <taxon>Magnoliopsida</taxon>
        <taxon>eudicotyledons</taxon>
        <taxon>Gunneridae</taxon>
        <taxon>Pentapetalae</taxon>
        <taxon>asterids</taxon>
        <taxon>campanulids</taxon>
        <taxon>Asterales</taxon>
        <taxon>Asteraceae</taxon>
        <taxon>Asteroideae</taxon>
        <taxon>Heliantheae alliance</taxon>
        <taxon>Heliantheae</taxon>
        <taxon>Helianthus</taxon>
    </lineage>
</organism>
<dbReference type="Proteomes" id="UP000215914">
    <property type="component" value="Chromosome 9"/>
</dbReference>
<keyword evidence="3" id="KW-1185">Reference proteome</keyword>
<evidence type="ECO:0000256" key="1">
    <source>
        <dbReference type="SAM" id="MobiDB-lite"/>
    </source>
</evidence>
<gene>
    <name evidence="2" type="ORF">HannXRQ_Chr09g0277341</name>
</gene>
<evidence type="ECO:0000313" key="3">
    <source>
        <dbReference type="Proteomes" id="UP000215914"/>
    </source>
</evidence>